<evidence type="ECO:0000256" key="2">
    <source>
        <dbReference type="ARBA" id="ARBA00023002"/>
    </source>
</evidence>
<reference evidence="6" key="1">
    <citation type="submission" date="2017-07" db="EMBL/GenBank/DDBJ databases">
        <title>Comparative genome mining reveals phylogenetic distribution patterns of secondary metabolites in Amycolatopsis.</title>
        <authorList>
            <person name="Adamek M."/>
            <person name="Alanjary M."/>
            <person name="Sales-Ortells H."/>
            <person name="Goodfellow M."/>
            <person name="Bull A.T."/>
            <person name="Kalinowski J."/>
            <person name="Ziemert N."/>
        </authorList>
    </citation>
    <scope>NUCLEOTIDE SEQUENCE [LARGE SCALE GENOMIC DNA]</scope>
    <source>
        <strain evidence="6">H5</strain>
    </source>
</reference>
<dbReference type="PANTHER" id="PTHR22604">
    <property type="entry name" value="OXIDOREDUCTASES"/>
    <property type="match status" value="1"/>
</dbReference>
<evidence type="ECO:0000259" key="4">
    <source>
        <dbReference type="Pfam" id="PF22725"/>
    </source>
</evidence>
<dbReference type="PANTHER" id="PTHR22604:SF105">
    <property type="entry name" value="TRANS-1,2-DIHYDROBENZENE-1,2-DIOL DEHYDROGENASE"/>
    <property type="match status" value="1"/>
</dbReference>
<feature type="domain" description="GFO/IDH/MocA-like oxidoreductase" evidence="4">
    <location>
        <begin position="134"/>
        <end position="249"/>
    </location>
</feature>
<keyword evidence="2" id="KW-0560">Oxidoreductase</keyword>
<dbReference type="AlphaFoldDB" id="A0A229TGB0"/>
<evidence type="ECO:0000256" key="1">
    <source>
        <dbReference type="ARBA" id="ARBA00010928"/>
    </source>
</evidence>
<evidence type="ECO:0000259" key="3">
    <source>
        <dbReference type="Pfam" id="PF01408"/>
    </source>
</evidence>
<sequence>MADGPLRIAVLGCADIAWRRMLPAVVATPGIRLVAVAGRDRARAARFAAEFGGEPVEGYEQVLARPDVEAVYVPLPPGLHAEWVGAALRAGKHVLAEKPLATTAAAAASLVALAGRRGLVLLENYMFVRHPLHAEVRRLLGDGVLGELRGFTGVFGVPPRPDGDIRYRPAPAGGALTDLGGYPVRAAQLFLGPELDVVAATARYDLRRAVDLSGTALLVTSAGVSAQLAFGLESSYRCAYELWGSQGRLVVDRAFTPPPDHAPRILVERRGSTTEKVVAPRDQFAEVLRAFVLAVREGRACDLGGGAILRQAALVDRIRETAVWAGM</sequence>
<dbReference type="InterPro" id="IPR036291">
    <property type="entry name" value="NAD(P)-bd_dom_sf"/>
</dbReference>
<comment type="similarity">
    <text evidence="1">Belongs to the Gfo/Idh/MocA family.</text>
</comment>
<dbReference type="GO" id="GO:0016491">
    <property type="term" value="F:oxidoreductase activity"/>
    <property type="evidence" value="ECO:0007669"/>
    <property type="project" value="UniProtKB-KW"/>
</dbReference>
<protein>
    <submittedName>
        <fullName evidence="5">Oxidoreductase</fullName>
    </submittedName>
</protein>
<dbReference type="GO" id="GO:0000166">
    <property type="term" value="F:nucleotide binding"/>
    <property type="evidence" value="ECO:0007669"/>
    <property type="project" value="InterPro"/>
</dbReference>
<dbReference type="Proteomes" id="UP000215199">
    <property type="component" value="Unassembled WGS sequence"/>
</dbReference>
<feature type="domain" description="Gfo/Idh/MocA-like oxidoreductase N-terminal" evidence="3">
    <location>
        <begin position="6"/>
        <end position="124"/>
    </location>
</feature>
<dbReference type="OrthoDB" id="9815825at2"/>
<evidence type="ECO:0000313" key="5">
    <source>
        <dbReference type="EMBL" id="OXM69779.1"/>
    </source>
</evidence>
<dbReference type="RefSeq" id="WP_093947102.1">
    <property type="nucleotide sequence ID" value="NZ_NMUL01000007.1"/>
</dbReference>
<accession>A0A229TGB0</accession>
<organism evidence="5 6">
    <name type="scientific">Amycolatopsis vastitatis</name>
    <dbReference type="NCBI Taxonomy" id="1905142"/>
    <lineage>
        <taxon>Bacteria</taxon>
        <taxon>Bacillati</taxon>
        <taxon>Actinomycetota</taxon>
        <taxon>Actinomycetes</taxon>
        <taxon>Pseudonocardiales</taxon>
        <taxon>Pseudonocardiaceae</taxon>
        <taxon>Amycolatopsis</taxon>
    </lineage>
</organism>
<dbReference type="InterPro" id="IPR055170">
    <property type="entry name" value="GFO_IDH_MocA-like_dom"/>
</dbReference>
<dbReference type="Pfam" id="PF22725">
    <property type="entry name" value="GFO_IDH_MocA_C3"/>
    <property type="match status" value="1"/>
</dbReference>
<dbReference type="SUPFAM" id="SSF55347">
    <property type="entry name" value="Glyceraldehyde-3-phosphate dehydrogenase-like, C-terminal domain"/>
    <property type="match status" value="1"/>
</dbReference>
<dbReference type="Pfam" id="PF01408">
    <property type="entry name" value="GFO_IDH_MocA"/>
    <property type="match status" value="1"/>
</dbReference>
<keyword evidence="6" id="KW-1185">Reference proteome</keyword>
<dbReference type="InterPro" id="IPR000683">
    <property type="entry name" value="Gfo/Idh/MocA-like_OxRdtase_N"/>
</dbReference>
<dbReference type="Gene3D" id="3.30.360.10">
    <property type="entry name" value="Dihydrodipicolinate Reductase, domain 2"/>
    <property type="match status" value="1"/>
</dbReference>
<dbReference type="InterPro" id="IPR050984">
    <property type="entry name" value="Gfo/Idh/MocA_domain"/>
</dbReference>
<gene>
    <name evidence="5" type="ORF">CF165_09765</name>
</gene>
<evidence type="ECO:0000313" key="6">
    <source>
        <dbReference type="Proteomes" id="UP000215199"/>
    </source>
</evidence>
<dbReference type="EMBL" id="NMUL01000007">
    <property type="protein sequence ID" value="OXM69779.1"/>
    <property type="molecule type" value="Genomic_DNA"/>
</dbReference>
<proteinExistence type="inferred from homology"/>
<dbReference type="SUPFAM" id="SSF51735">
    <property type="entry name" value="NAD(P)-binding Rossmann-fold domains"/>
    <property type="match status" value="1"/>
</dbReference>
<dbReference type="Gene3D" id="3.40.50.720">
    <property type="entry name" value="NAD(P)-binding Rossmann-like Domain"/>
    <property type="match status" value="1"/>
</dbReference>
<name>A0A229TGB0_9PSEU</name>
<comment type="caution">
    <text evidence="5">The sequence shown here is derived from an EMBL/GenBank/DDBJ whole genome shotgun (WGS) entry which is preliminary data.</text>
</comment>